<evidence type="ECO:0000313" key="2">
    <source>
        <dbReference type="EMBL" id="VDN20259.1"/>
    </source>
</evidence>
<feature type="transmembrane region" description="Helical" evidence="1">
    <location>
        <begin position="334"/>
        <end position="356"/>
    </location>
</feature>
<sequence length="357" mass="40140">MYILGYGYSGFAANEALGVLQMVLEEDFLFQNLQCSAVCLAKLKNVSLEKVSETLLDSDAHVTDKPLNHHARSKILATGIYLLYADGRHIEDLLPALLKVYSNLPHLKWIDDGALNRQDKIPVQEQFALCFNTILSELAAKYANVRDRIVSAQIELLSITADIIIEICGEAQPTFQTKLYLMRVLCFIIGLFRAFGRYSNDKEHPLISAIYPPPFTIGKADGVNSQPAELDRVAYMINFKVERLLRKPILDIMDVYAADVYMAGQVRRFPYKTISECLSLVCVTAARDACAPYDMLKAEKTLPQKFARELFIVFSFIVNSEVGGFCILFDSLPIFTLVAAFQCSFDFFMTVLSNFLS</sequence>
<dbReference type="WBParaSite" id="GPUH_0001233701-mRNA-1">
    <property type="protein sequence ID" value="GPUH_0001233701-mRNA-1"/>
    <property type="gene ID" value="GPUH_0001233701"/>
</dbReference>
<name>A0A183DUD2_9BILA</name>
<reference evidence="4" key="1">
    <citation type="submission" date="2016-06" db="UniProtKB">
        <authorList>
            <consortium name="WormBaseParasite"/>
        </authorList>
    </citation>
    <scope>IDENTIFICATION</scope>
</reference>
<keyword evidence="1" id="KW-1133">Transmembrane helix</keyword>
<feature type="transmembrane region" description="Helical" evidence="1">
    <location>
        <begin position="179"/>
        <end position="196"/>
    </location>
</feature>
<evidence type="ECO:0000313" key="4">
    <source>
        <dbReference type="WBParaSite" id="GPUH_0001233701-mRNA-1"/>
    </source>
</evidence>
<gene>
    <name evidence="2" type="ORF">GPUH_LOCUS12323</name>
</gene>
<dbReference type="AlphaFoldDB" id="A0A183DUD2"/>
<accession>A0A183DUD2</accession>
<dbReference type="EMBL" id="UYRT01079228">
    <property type="protein sequence ID" value="VDN20259.1"/>
    <property type="molecule type" value="Genomic_DNA"/>
</dbReference>
<keyword evidence="1" id="KW-0812">Transmembrane</keyword>
<feature type="transmembrane region" description="Helical" evidence="1">
    <location>
        <begin position="310"/>
        <end position="328"/>
    </location>
</feature>
<proteinExistence type="predicted"/>
<dbReference type="Proteomes" id="UP000271098">
    <property type="component" value="Unassembled WGS sequence"/>
</dbReference>
<keyword evidence="3" id="KW-1185">Reference proteome</keyword>
<protein>
    <submittedName>
        <fullName evidence="4">MMS19 nucleotide excision repair protein</fullName>
    </submittedName>
</protein>
<evidence type="ECO:0000313" key="3">
    <source>
        <dbReference type="Proteomes" id="UP000271098"/>
    </source>
</evidence>
<organism evidence="4">
    <name type="scientific">Gongylonema pulchrum</name>
    <dbReference type="NCBI Taxonomy" id="637853"/>
    <lineage>
        <taxon>Eukaryota</taxon>
        <taxon>Metazoa</taxon>
        <taxon>Ecdysozoa</taxon>
        <taxon>Nematoda</taxon>
        <taxon>Chromadorea</taxon>
        <taxon>Rhabditida</taxon>
        <taxon>Spirurina</taxon>
        <taxon>Spiruromorpha</taxon>
        <taxon>Spiruroidea</taxon>
        <taxon>Gongylonematidae</taxon>
        <taxon>Gongylonema</taxon>
    </lineage>
</organism>
<keyword evidence="1" id="KW-0472">Membrane</keyword>
<reference evidence="2 3" key="2">
    <citation type="submission" date="2018-11" db="EMBL/GenBank/DDBJ databases">
        <authorList>
            <consortium name="Pathogen Informatics"/>
        </authorList>
    </citation>
    <scope>NUCLEOTIDE SEQUENCE [LARGE SCALE GENOMIC DNA]</scope>
</reference>
<evidence type="ECO:0000256" key="1">
    <source>
        <dbReference type="SAM" id="Phobius"/>
    </source>
</evidence>
<dbReference type="OrthoDB" id="10264149at2759"/>